<dbReference type="AlphaFoldDB" id="A0A1H2XDF7"/>
<accession>A0A1H2XDF7</accession>
<evidence type="ECO:0000313" key="1">
    <source>
        <dbReference type="EMBL" id="SDW90865.1"/>
    </source>
</evidence>
<protein>
    <submittedName>
        <fullName evidence="1">Uncharacterized protein</fullName>
    </submittedName>
</protein>
<sequence length="238" mass="26217">MQLRELSITDSIVISAIPDHQQEASYTTFLRYALSKDKGTSPDPACWTVQERMLAVCHYLSSVLEDGQDFSLGASHYSDYLSYASDISTPAVGHTIELGEVVDESWRIKHLTGAMVESIERLLGELPDTSGRLHWLLGGMAAQLVRKDETVPDPMEGEDTYDHFLLNRMIIGAYLASDFAALMTHYMNGREKLSHLFNIEFSDKGLVALPKGGLAGGLPPARFPAHYAISSLAKELGK</sequence>
<gene>
    <name evidence="1" type="ORF">SAMN05421882_103721</name>
</gene>
<organism evidence="1 2">
    <name type="scientific">Nitrosomonas communis</name>
    <dbReference type="NCBI Taxonomy" id="44574"/>
    <lineage>
        <taxon>Bacteria</taxon>
        <taxon>Pseudomonadati</taxon>
        <taxon>Pseudomonadota</taxon>
        <taxon>Betaproteobacteria</taxon>
        <taxon>Nitrosomonadales</taxon>
        <taxon>Nitrosomonadaceae</taxon>
        <taxon>Nitrosomonas</taxon>
    </lineage>
</organism>
<dbReference type="EMBL" id="FNNH01000037">
    <property type="protein sequence ID" value="SDW90865.1"/>
    <property type="molecule type" value="Genomic_DNA"/>
</dbReference>
<dbReference type="RefSeq" id="WP_139297615.1">
    <property type="nucleotide sequence ID" value="NZ_FNNH01000037.1"/>
</dbReference>
<dbReference type="Proteomes" id="UP000183454">
    <property type="component" value="Unassembled WGS sequence"/>
</dbReference>
<name>A0A1H2XDF7_9PROT</name>
<proteinExistence type="predicted"/>
<evidence type="ECO:0000313" key="2">
    <source>
        <dbReference type="Proteomes" id="UP000183454"/>
    </source>
</evidence>
<reference evidence="1 2" key="1">
    <citation type="submission" date="2016-10" db="EMBL/GenBank/DDBJ databases">
        <authorList>
            <person name="de Groot N.N."/>
        </authorList>
    </citation>
    <scope>NUCLEOTIDE SEQUENCE [LARGE SCALE GENOMIC DNA]</scope>
    <source>
        <strain evidence="1 2">Nm110</strain>
    </source>
</reference>